<dbReference type="Pfam" id="PF13585">
    <property type="entry name" value="CHU_C"/>
    <property type="match status" value="1"/>
</dbReference>
<dbReference type="InterPro" id="IPR049804">
    <property type="entry name" value="Choice_anch_L"/>
</dbReference>
<dbReference type="InterPro" id="IPR026341">
    <property type="entry name" value="T9SS_type_B"/>
</dbReference>
<accession>A0ABW3BX13</accession>
<reference evidence="2" key="1">
    <citation type="journal article" date="2019" name="Int. J. Syst. Evol. Microbiol.">
        <title>The Global Catalogue of Microorganisms (GCM) 10K type strain sequencing project: providing services to taxonomists for standard genome sequencing and annotation.</title>
        <authorList>
            <consortium name="The Broad Institute Genomics Platform"/>
            <consortium name="The Broad Institute Genome Sequencing Center for Infectious Disease"/>
            <person name="Wu L."/>
            <person name="Ma J."/>
        </authorList>
    </citation>
    <scope>NUCLEOTIDE SEQUENCE [LARGE SCALE GENOMIC DNA]</scope>
    <source>
        <strain evidence="2">CCUG 60529</strain>
    </source>
</reference>
<dbReference type="RefSeq" id="WP_379944229.1">
    <property type="nucleotide sequence ID" value="NZ_JBHTIB010000040.1"/>
</dbReference>
<dbReference type="EMBL" id="JBHTIB010000040">
    <property type="protein sequence ID" value="MFD0837521.1"/>
    <property type="molecule type" value="Genomic_DNA"/>
</dbReference>
<dbReference type="NCBIfam" id="TIGR04131">
    <property type="entry name" value="Bac_Flav_CTERM"/>
    <property type="match status" value="1"/>
</dbReference>
<comment type="caution">
    <text evidence="1">The sequence shown here is derived from an EMBL/GenBank/DDBJ whole genome shotgun (WGS) entry which is preliminary data.</text>
</comment>
<dbReference type="Proteomes" id="UP001597011">
    <property type="component" value="Unassembled WGS sequence"/>
</dbReference>
<sequence length="781" mass="86688">MKHLVFYICFLFSLNFYTQNVQVDSQTYSPQQLIEDILINSSCITNVNVTNVIGGNFNGTDQSYGYFNANGSSFPFQSGIVLSTGKLSNVQGPNTSLSDDNALNWGGDADLEAILNENNTTNATIIEFDFTSEASQISFRYIFASEEYRINNANTCKYSDLFGFLIKKVGDTQYTNIALIPNTQTPVKVTTVHPDIPNGCQEQNQTYFGSWNNSTAPINFNGQTAILTATANTIPNETYHVKLVIADEQNYRYDSAVFLEAGSFKFSTDLGADRLIATNNPLCDNETLVLDAFQTNATSYKWSKNGIEIIGETNNTYTVVDAGTYNVEVTLQGSCISYGEINIEYASSLQTTPCFLDFCDNDTDGITFFDLHVVDPYFTLPGNPLLQVVNYFLTANDATQNINPIPNPNSFINTTPMQVVFARLENDYGCFAVETLTLRANYTNSSITTFDACDDDGDGYTSFNLNELRLQIQPEVSQNVPITFYSTYSDAANHTNQLSDSYINTSAFTQNIYVKAKDVFCELFTSITLNVNTPPQLLPEEEILYCLNSYPLAITLNSGLLNGTGNNPTYQWFLNNVALAATSESISINETGIYTVLVTFSNTCSASRNIIVTASEKATITQNDVSVVELSENNSVTINTSNLGNGTYEFALREVGSSFIDYQSEPVFNNVKPGFYTIYIQNSICGITTIDISVIGHSKYFTPNNDGFNDYWQIKGLNTNNQPNSIIFIYDRYGKLIKQLAANSIGWDGTFNGKILPTDDYWFKVILEDGRVYSGHFTLKR</sequence>
<evidence type="ECO:0000313" key="2">
    <source>
        <dbReference type="Proteomes" id="UP001597011"/>
    </source>
</evidence>
<evidence type="ECO:0000313" key="1">
    <source>
        <dbReference type="EMBL" id="MFD0837521.1"/>
    </source>
</evidence>
<name>A0ABW3BX13_9FLAO</name>
<proteinExistence type="predicted"/>
<gene>
    <name evidence="1" type="ORF">ACFQ0I_17220</name>
</gene>
<protein>
    <submittedName>
        <fullName evidence="1">Choice-of-anchor L domain-containing protein</fullName>
    </submittedName>
</protein>
<organism evidence="1 2">
    <name type="scientific">Mariniflexile aquimaris</name>
    <dbReference type="NCBI Taxonomy" id="881009"/>
    <lineage>
        <taxon>Bacteria</taxon>
        <taxon>Pseudomonadati</taxon>
        <taxon>Bacteroidota</taxon>
        <taxon>Flavobacteriia</taxon>
        <taxon>Flavobacteriales</taxon>
        <taxon>Flavobacteriaceae</taxon>
        <taxon>Mariniflexile</taxon>
    </lineage>
</organism>
<keyword evidence="2" id="KW-1185">Reference proteome</keyword>
<dbReference type="NCBIfam" id="NF038133">
    <property type="entry name" value="choice_anch_L"/>
    <property type="match status" value="1"/>
</dbReference>